<protein>
    <submittedName>
        <fullName evidence="1">Uncharacterized protein</fullName>
    </submittedName>
</protein>
<evidence type="ECO:0000313" key="1">
    <source>
        <dbReference type="EMBL" id="KAK2155210.1"/>
    </source>
</evidence>
<proteinExistence type="predicted"/>
<sequence length="128" mass="14766">MVFAGTRQALRSYLAMSKVEIEVKNREIREVSCCELVDCTGPSPETLCRHCQQVYDPVHYLLNCPAYPKHRRSLKGHLRPEDHKLPDRHLAALLIRKSTFLPDIITPLLQKDPYTYQGQIRPPLWTSG</sequence>
<reference evidence="1" key="1">
    <citation type="journal article" date="2023" name="Mol. Biol. Evol.">
        <title>Third-Generation Sequencing Reveals the Adaptive Role of the Epigenome in Three Deep-Sea Polychaetes.</title>
        <authorList>
            <person name="Perez M."/>
            <person name="Aroh O."/>
            <person name="Sun Y."/>
            <person name="Lan Y."/>
            <person name="Juniper S.K."/>
            <person name="Young C.R."/>
            <person name="Angers B."/>
            <person name="Qian P.Y."/>
        </authorList>
    </citation>
    <scope>NUCLEOTIDE SEQUENCE</scope>
    <source>
        <strain evidence="1">P08H-3</strain>
    </source>
</reference>
<comment type="caution">
    <text evidence="1">The sequence shown here is derived from an EMBL/GenBank/DDBJ whole genome shotgun (WGS) entry which is preliminary data.</text>
</comment>
<gene>
    <name evidence="1" type="ORF">LSH36_246g04038</name>
</gene>
<dbReference type="Proteomes" id="UP001208570">
    <property type="component" value="Unassembled WGS sequence"/>
</dbReference>
<keyword evidence="2" id="KW-1185">Reference proteome</keyword>
<organism evidence="1 2">
    <name type="scientific">Paralvinella palmiformis</name>
    <dbReference type="NCBI Taxonomy" id="53620"/>
    <lineage>
        <taxon>Eukaryota</taxon>
        <taxon>Metazoa</taxon>
        <taxon>Spiralia</taxon>
        <taxon>Lophotrochozoa</taxon>
        <taxon>Annelida</taxon>
        <taxon>Polychaeta</taxon>
        <taxon>Sedentaria</taxon>
        <taxon>Canalipalpata</taxon>
        <taxon>Terebellida</taxon>
        <taxon>Terebelliformia</taxon>
        <taxon>Alvinellidae</taxon>
        <taxon>Paralvinella</taxon>
    </lineage>
</organism>
<dbReference type="AlphaFoldDB" id="A0AAD9JMI5"/>
<evidence type="ECO:0000313" key="2">
    <source>
        <dbReference type="Proteomes" id="UP001208570"/>
    </source>
</evidence>
<dbReference type="EMBL" id="JAODUP010000246">
    <property type="protein sequence ID" value="KAK2155210.1"/>
    <property type="molecule type" value="Genomic_DNA"/>
</dbReference>
<accession>A0AAD9JMI5</accession>
<name>A0AAD9JMI5_9ANNE</name>